<keyword evidence="8" id="KW-1185">Reference proteome</keyword>
<feature type="domain" description="HTH tetR-type" evidence="6">
    <location>
        <begin position="16"/>
        <end position="75"/>
    </location>
</feature>
<dbReference type="Gene3D" id="1.10.357.10">
    <property type="entry name" value="Tetracycline Repressor, domain 2"/>
    <property type="match status" value="1"/>
</dbReference>
<keyword evidence="3 5" id="KW-0238">DNA-binding</keyword>
<dbReference type="InterPro" id="IPR036271">
    <property type="entry name" value="Tet_transcr_reg_TetR-rel_C_sf"/>
</dbReference>
<organism evidence="7 8">
    <name type="scientific">Capillimicrobium parvum</name>
    <dbReference type="NCBI Taxonomy" id="2884022"/>
    <lineage>
        <taxon>Bacteria</taxon>
        <taxon>Bacillati</taxon>
        <taxon>Actinomycetota</taxon>
        <taxon>Thermoleophilia</taxon>
        <taxon>Solirubrobacterales</taxon>
        <taxon>Capillimicrobiaceae</taxon>
        <taxon>Capillimicrobium</taxon>
    </lineage>
</organism>
<dbReference type="PANTHER" id="PTHR30055:SF234">
    <property type="entry name" value="HTH-TYPE TRANSCRIPTIONAL REGULATOR BETI"/>
    <property type="match status" value="1"/>
</dbReference>
<dbReference type="PRINTS" id="PR00455">
    <property type="entry name" value="HTHTETR"/>
</dbReference>
<dbReference type="InterPro" id="IPR039538">
    <property type="entry name" value="BetI_C"/>
</dbReference>
<dbReference type="EMBL" id="CP087164">
    <property type="protein sequence ID" value="UGS37233.1"/>
    <property type="molecule type" value="Genomic_DNA"/>
</dbReference>
<name>A0A9E6XZX0_9ACTN</name>
<evidence type="ECO:0000313" key="7">
    <source>
        <dbReference type="EMBL" id="UGS37233.1"/>
    </source>
</evidence>
<dbReference type="GO" id="GO:0000976">
    <property type="term" value="F:transcription cis-regulatory region binding"/>
    <property type="evidence" value="ECO:0007669"/>
    <property type="project" value="TreeGrafter"/>
</dbReference>
<dbReference type="SUPFAM" id="SSF46689">
    <property type="entry name" value="Homeodomain-like"/>
    <property type="match status" value="1"/>
</dbReference>
<dbReference type="InterPro" id="IPR001647">
    <property type="entry name" value="HTH_TetR"/>
</dbReference>
<dbReference type="Pfam" id="PF00440">
    <property type="entry name" value="TetR_N"/>
    <property type="match status" value="1"/>
</dbReference>
<dbReference type="InterPro" id="IPR050109">
    <property type="entry name" value="HTH-type_TetR-like_transc_reg"/>
</dbReference>
<dbReference type="Gene3D" id="1.10.10.60">
    <property type="entry name" value="Homeodomain-like"/>
    <property type="match status" value="1"/>
</dbReference>
<keyword evidence="4" id="KW-0804">Transcription</keyword>
<sequence>MLGDVTAATSRVESGRVTRERLLEAAISRFAEGGADTSFDVIAADVGVTKGALYHHFGSKEQLVEEVYKEAVRRHAERVVAASGTGAGRERLQGLIDATARLYGSGTPFYRLLLRLHVEAGSSRPHLAAIALRVQRRQRAYMTELVAAGQADGSIRDDVDPAAVGDTVNAALQGLLVQQLEPAAAQRRATESFARLMDTLL</sequence>
<reference evidence="7" key="1">
    <citation type="journal article" date="2022" name="Int. J. Syst. Evol. Microbiol.">
        <title>Pseudomonas aegrilactucae sp. nov. and Pseudomonas morbosilactucae sp. nov., pathogens causing bacterial rot of lettuce in Japan.</title>
        <authorList>
            <person name="Sawada H."/>
            <person name="Fujikawa T."/>
            <person name="Satou M."/>
        </authorList>
    </citation>
    <scope>NUCLEOTIDE SEQUENCE</scope>
    <source>
        <strain evidence="7">0166_1</strain>
    </source>
</reference>
<proteinExistence type="predicted"/>
<dbReference type="KEGG" id="sbae:DSM104329_03648"/>
<gene>
    <name evidence="7" type="ORF">DSM104329_03648</name>
</gene>
<accession>A0A9E6XZX0</accession>
<feature type="DNA-binding region" description="H-T-H motif" evidence="5">
    <location>
        <begin position="38"/>
        <end position="57"/>
    </location>
</feature>
<dbReference type="Pfam" id="PF13977">
    <property type="entry name" value="TetR_C_6"/>
    <property type="match status" value="1"/>
</dbReference>
<dbReference type="PANTHER" id="PTHR30055">
    <property type="entry name" value="HTH-TYPE TRANSCRIPTIONAL REGULATOR RUTR"/>
    <property type="match status" value="1"/>
</dbReference>
<dbReference type="Proteomes" id="UP001162834">
    <property type="component" value="Chromosome"/>
</dbReference>
<keyword evidence="1" id="KW-0678">Repressor</keyword>
<keyword evidence="2" id="KW-0805">Transcription regulation</keyword>
<protein>
    <recommendedName>
        <fullName evidence="6">HTH tetR-type domain-containing protein</fullName>
    </recommendedName>
</protein>
<dbReference type="AlphaFoldDB" id="A0A9E6XZX0"/>
<evidence type="ECO:0000256" key="4">
    <source>
        <dbReference type="ARBA" id="ARBA00023163"/>
    </source>
</evidence>
<dbReference type="GO" id="GO:0003700">
    <property type="term" value="F:DNA-binding transcription factor activity"/>
    <property type="evidence" value="ECO:0007669"/>
    <property type="project" value="TreeGrafter"/>
</dbReference>
<evidence type="ECO:0000256" key="5">
    <source>
        <dbReference type="PROSITE-ProRule" id="PRU00335"/>
    </source>
</evidence>
<dbReference type="SUPFAM" id="SSF48498">
    <property type="entry name" value="Tetracyclin repressor-like, C-terminal domain"/>
    <property type="match status" value="1"/>
</dbReference>
<evidence type="ECO:0000256" key="2">
    <source>
        <dbReference type="ARBA" id="ARBA00023015"/>
    </source>
</evidence>
<evidence type="ECO:0000313" key="8">
    <source>
        <dbReference type="Proteomes" id="UP001162834"/>
    </source>
</evidence>
<evidence type="ECO:0000256" key="3">
    <source>
        <dbReference type="ARBA" id="ARBA00023125"/>
    </source>
</evidence>
<evidence type="ECO:0000256" key="1">
    <source>
        <dbReference type="ARBA" id="ARBA00022491"/>
    </source>
</evidence>
<dbReference type="InterPro" id="IPR009057">
    <property type="entry name" value="Homeodomain-like_sf"/>
</dbReference>
<evidence type="ECO:0000259" key="6">
    <source>
        <dbReference type="PROSITE" id="PS50977"/>
    </source>
</evidence>
<dbReference type="PROSITE" id="PS50977">
    <property type="entry name" value="HTH_TETR_2"/>
    <property type="match status" value="1"/>
</dbReference>